<reference evidence="1" key="2">
    <citation type="journal article" date="2015" name="Fish Shellfish Immunol.">
        <title>Early steps in the European eel (Anguilla anguilla)-Vibrio vulnificus interaction in the gills: Role of the RtxA13 toxin.</title>
        <authorList>
            <person name="Callol A."/>
            <person name="Pajuelo D."/>
            <person name="Ebbesson L."/>
            <person name="Teles M."/>
            <person name="MacKenzie S."/>
            <person name="Amaro C."/>
        </authorList>
    </citation>
    <scope>NUCLEOTIDE SEQUENCE</scope>
</reference>
<protein>
    <submittedName>
        <fullName evidence="1">Uncharacterized protein</fullName>
    </submittedName>
</protein>
<reference evidence="1" key="1">
    <citation type="submission" date="2014-11" db="EMBL/GenBank/DDBJ databases">
        <authorList>
            <person name="Amaro Gonzalez C."/>
        </authorList>
    </citation>
    <scope>NUCLEOTIDE SEQUENCE</scope>
</reference>
<accession>A0A0E9R5Z6</accession>
<sequence>MALLGMQKQSQASLRGSKITKEFCPYSRWKFHSIYGNWTANQRLGGRGEDIGLLQPQPFNVNCT</sequence>
<dbReference type="AlphaFoldDB" id="A0A0E9R5Z6"/>
<proteinExistence type="predicted"/>
<dbReference type="EMBL" id="GBXM01084038">
    <property type="protein sequence ID" value="JAH24539.1"/>
    <property type="molecule type" value="Transcribed_RNA"/>
</dbReference>
<evidence type="ECO:0000313" key="1">
    <source>
        <dbReference type="EMBL" id="JAH24539.1"/>
    </source>
</evidence>
<organism evidence="1">
    <name type="scientific">Anguilla anguilla</name>
    <name type="common">European freshwater eel</name>
    <name type="synonym">Muraena anguilla</name>
    <dbReference type="NCBI Taxonomy" id="7936"/>
    <lineage>
        <taxon>Eukaryota</taxon>
        <taxon>Metazoa</taxon>
        <taxon>Chordata</taxon>
        <taxon>Craniata</taxon>
        <taxon>Vertebrata</taxon>
        <taxon>Euteleostomi</taxon>
        <taxon>Actinopterygii</taxon>
        <taxon>Neopterygii</taxon>
        <taxon>Teleostei</taxon>
        <taxon>Anguilliformes</taxon>
        <taxon>Anguillidae</taxon>
        <taxon>Anguilla</taxon>
    </lineage>
</organism>
<name>A0A0E9R5Z6_ANGAN</name>